<feature type="compositionally biased region" description="Low complexity" evidence="7">
    <location>
        <begin position="1050"/>
        <end position="1059"/>
    </location>
</feature>
<dbReference type="PANTHER" id="PTHR12308">
    <property type="entry name" value="ANOCTAMIN"/>
    <property type="match status" value="1"/>
</dbReference>
<evidence type="ECO:0000256" key="6">
    <source>
        <dbReference type="RuleBase" id="RU280814"/>
    </source>
</evidence>
<feature type="region of interest" description="Disordered" evidence="7">
    <location>
        <begin position="827"/>
        <end position="908"/>
    </location>
</feature>
<evidence type="ECO:0000256" key="3">
    <source>
        <dbReference type="ARBA" id="ARBA00022692"/>
    </source>
</evidence>
<dbReference type="AlphaFoldDB" id="A0A8V5GTZ3"/>
<dbReference type="Ensembl" id="ENSMUNT00000028766.1">
    <property type="protein sequence ID" value="ENSMUNP00000025465.1"/>
    <property type="gene ID" value="ENSMUNG00000017173.1"/>
</dbReference>
<dbReference type="GO" id="GO:0005254">
    <property type="term" value="F:chloride channel activity"/>
    <property type="evidence" value="ECO:0007669"/>
    <property type="project" value="TreeGrafter"/>
</dbReference>
<feature type="transmembrane region" description="Helical" evidence="6">
    <location>
        <begin position="342"/>
        <end position="365"/>
    </location>
</feature>
<evidence type="ECO:0000313" key="10">
    <source>
        <dbReference type="Proteomes" id="UP000694405"/>
    </source>
</evidence>
<accession>A0A8V5GTZ3</accession>
<reference evidence="9" key="2">
    <citation type="submission" date="2025-08" db="UniProtKB">
        <authorList>
            <consortium name="Ensembl"/>
        </authorList>
    </citation>
    <scope>IDENTIFICATION</scope>
</reference>
<feature type="transmembrane region" description="Helical" evidence="6">
    <location>
        <begin position="271"/>
        <end position="288"/>
    </location>
</feature>
<feature type="compositionally biased region" description="Acidic residues" evidence="7">
    <location>
        <begin position="532"/>
        <end position="551"/>
    </location>
</feature>
<dbReference type="InterPro" id="IPR049452">
    <property type="entry name" value="Anoctamin_TM"/>
</dbReference>
<name>A0A8V5GTZ3_MELUD</name>
<dbReference type="PANTHER" id="PTHR12308:SF51">
    <property type="entry name" value="ANOCTAMIN-8"/>
    <property type="match status" value="1"/>
</dbReference>
<feature type="region of interest" description="Disordered" evidence="7">
    <location>
        <begin position="512"/>
        <end position="552"/>
    </location>
</feature>
<keyword evidence="3 6" id="KW-0812">Transmembrane</keyword>
<evidence type="ECO:0000313" key="9">
    <source>
        <dbReference type="Ensembl" id="ENSMUNP00000025465.1"/>
    </source>
</evidence>
<feature type="transmembrane region" description="Helical" evidence="6">
    <location>
        <begin position="426"/>
        <end position="449"/>
    </location>
</feature>
<organism evidence="9 10">
    <name type="scientific">Melopsittacus undulatus</name>
    <name type="common">Budgerigar</name>
    <name type="synonym">Psittacus undulatus</name>
    <dbReference type="NCBI Taxonomy" id="13146"/>
    <lineage>
        <taxon>Eukaryota</taxon>
        <taxon>Metazoa</taxon>
        <taxon>Chordata</taxon>
        <taxon>Craniata</taxon>
        <taxon>Vertebrata</taxon>
        <taxon>Euteleostomi</taxon>
        <taxon>Archelosauria</taxon>
        <taxon>Archosauria</taxon>
        <taxon>Dinosauria</taxon>
        <taxon>Saurischia</taxon>
        <taxon>Theropoda</taxon>
        <taxon>Coelurosauria</taxon>
        <taxon>Aves</taxon>
        <taxon>Neognathae</taxon>
        <taxon>Neoaves</taxon>
        <taxon>Telluraves</taxon>
        <taxon>Australaves</taxon>
        <taxon>Psittaciformes</taxon>
        <taxon>Psittaculidae</taxon>
        <taxon>Melopsittacus</taxon>
    </lineage>
</organism>
<keyword evidence="4 6" id="KW-1133">Transmembrane helix</keyword>
<dbReference type="GO" id="GO:0005886">
    <property type="term" value="C:plasma membrane"/>
    <property type="evidence" value="ECO:0007669"/>
    <property type="project" value="TreeGrafter"/>
</dbReference>
<evidence type="ECO:0000259" key="8">
    <source>
        <dbReference type="Pfam" id="PF04547"/>
    </source>
</evidence>
<comment type="subcellular location">
    <subcellularLocation>
        <location evidence="1 6">Membrane</location>
        <topology evidence="1 6">Multi-pass membrane protein</topology>
    </subcellularLocation>
</comment>
<feature type="compositionally biased region" description="Basic and acidic residues" evidence="7">
    <location>
        <begin position="843"/>
        <end position="870"/>
    </location>
</feature>
<evidence type="ECO:0000256" key="1">
    <source>
        <dbReference type="ARBA" id="ARBA00004141"/>
    </source>
</evidence>
<evidence type="ECO:0000256" key="5">
    <source>
        <dbReference type="ARBA" id="ARBA00023136"/>
    </source>
</evidence>
<feature type="compositionally biased region" description="Basic and acidic residues" evidence="7">
    <location>
        <begin position="960"/>
        <end position="970"/>
    </location>
</feature>
<evidence type="ECO:0000256" key="4">
    <source>
        <dbReference type="ARBA" id="ARBA00022989"/>
    </source>
</evidence>
<dbReference type="InterPro" id="IPR007632">
    <property type="entry name" value="Anoctamin"/>
</dbReference>
<keyword evidence="10" id="KW-1185">Reference proteome</keyword>
<protein>
    <recommendedName>
        <fullName evidence="6">Anoctamin</fullName>
    </recommendedName>
</protein>
<feature type="region of interest" description="Disordered" evidence="7">
    <location>
        <begin position="924"/>
        <end position="1068"/>
    </location>
</feature>
<sequence>EGKLRQGGGPWGVPHPFPPSLPPADKLFGKRLLQAGRYIMSHKAWMKTVPTENCDVLMTFPDTTDDHTLLWLLNHIRLGIPELIVQVRHHKHTRVYAFFVTATYESLLRGADEIGLRKPVKAEFGGGMRSFSCEEDYIYENIENELYFFTSQERQNIIRYWLENLRAKQGESLHNIHFLEGQPIIPELAARGVIQQLFPLHEQRILKRLMKSWVQAVCEAQPLDEICDYFGVKIAMYFAWLGFYTSAMVYPAVFGSILYTFTENDQTSQDICCVVFAIFNVIWATLFLEEWKRRGAEFAYKWGTLDTPAESIEEPRPQFRGIKRISPVTSAEEFYYPPWKRLLFQCLVSLPICLTCLSLVFLLMLGCFQLQEFVLSIQELPRIIRFLPKILLAIIVTACDELYKKIAYWLNDMENYRLQSAYEKHLIIKIVLFQFVNSYLSLFYIGFYLKDMDRLKEMLATLLITRQLLQNVREVSQPHLYRRLRRGDLNLRSLHQLAQALLCLLVPRRHPQAPSDGLRGERKCLNGGCGVPEEEEEEEERRESDSEEESALDCGLKLKKVSFIERAERRSTEPGGAEDDSFLEEGSPTMVEKGMDPASVFELCEDEDEAEGAPGSPVKAMEPAVVPRAGRRRRVAESREEEEGEEEGTKRNRASWIDPPEEDYSTQLTQAEVESCMKKYEDTFQDYQEMFIQFGYVVLFSSAFPLAAMCALVNNIIEIRSDAFKLCTGLQRPFGQRVESIGQWQKVMEAMGVLAIVVNCYLIAQCGQLQRLFPWLSPEGAIISVVVLEHFALFLKYIIQVAIPDIPAWVAEEMAKLEYQRREAFKKHERQAQHHFQQQQRRKREEEERQRHAEYQARKERECSRDEAKPEATGQDPAHDKSQSKGKGSGGSHGGSDKPKRPSSLLATNNVMKLKQIIPLQGKFLSGGAGAGSTATTRSPQSPTGSENKLPGFLSFKFLKSPETKRDVGTEKVQSPTKPFNPGKLFNFGKSEGAGGNGAVATASPQPRSGPSMDTGERPVPSKSHLNGVPEEGSREEPEMGMSAPFSRQPLPSSSSCLPLPSPDTRSWPLALRRSPVPHPLVSLQPLHWDPLHPAPGTPSKAPGHGFGFGASQQVSLL</sequence>
<evidence type="ECO:0000256" key="2">
    <source>
        <dbReference type="ARBA" id="ARBA00009671"/>
    </source>
</evidence>
<proteinExistence type="inferred from homology"/>
<keyword evidence="5 6" id="KW-0472">Membrane</keyword>
<reference evidence="9" key="1">
    <citation type="submission" date="2020-03" db="EMBL/GenBank/DDBJ databases">
        <title>Melopsittacus undulatus (budgerigar) genome, bMelUnd1, maternal haplotype with Z.</title>
        <authorList>
            <person name="Gedman G."/>
            <person name="Mountcastle J."/>
            <person name="Haase B."/>
            <person name="Formenti G."/>
            <person name="Wright T."/>
            <person name="Apodaca J."/>
            <person name="Pelan S."/>
            <person name="Chow W."/>
            <person name="Rhie A."/>
            <person name="Howe K."/>
            <person name="Fedrigo O."/>
            <person name="Jarvis E.D."/>
        </authorList>
    </citation>
    <scope>NUCLEOTIDE SEQUENCE [LARGE SCALE GENOMIC DNA]</scope>
</reference>
<feature type="region of interest" description="Disordered" evidence="7">
    <location>
        <begin position="1087"/>
        <end position="1118"/>
    </location>
</feature>
<feature type="region of interest" description="Disordered" evidence="7">
    <location>
        <begin position="606"/>
        <end position="660"/>
    </location>
</feature>
<reference evidence="9" key="3">
    <citation type="submission" date="2025-09" db="UniProtKB">
        <authorList>
            <consortium name="Ensembl"/>
        </authorList>
    </citation>
    <scope>IDENTIFICATION</scope>
</reference>
<dbReference type="Proteomes" id="UP000694405">
    <property type="component" value="Chromosome 19"/>
</dbReference>
<feature type="domain" description="Anoctamin transmembrane" evidence="8">
    <location>
        <begin position="226"/>
        <end position="816"/>
    </location>
</feature>
<feature type="transmembrane region" description="Helical" evidence="6">
    <location>
        <begin position="237"/>
        <end position="259"/>
    </location>
</feature>
<feature type="region of interest" description="Disordered" evidence="7">
    <location>
        <begin position="568"/>
        <end position="593"/>
    </location>
</feature>
<dbReference type="Pfam" id="PF04547">
    <property type="entry name" value="Anoctamin"/>
    <property type="match status" value="1"/>
</dbReference>
<comment type="similarity">
    <text evidence="2 6">Belongs to the anoctamin family.</text>
</comment>
<evidence type="ECO:0000256" key="7">
    <source>
        <dbReference type="SAM" id="MobiDB-lite"/>
    </source>
</evidence>
<gene>
    <name evidence="9" type="primary">LOC101871419</name>
</gene>
<comment type="caution">
    <text evidence="6">Lacks conserved residue(s) required for the propagation of feature annotation.</text>
</comment>